<organism evidence="2 3">
    <name type="scientific">Sorangium cellulosum</name>
    <name type="common">Polyangium cellulosum</name>
    <dbReference type="NCBI Taxonomy" id="56"/>
    <lineage>
        <taxon>Bacteria</taxon>
        <taxon>Pseudomonadati</taxon>
        <taxon>Myxococcota</taxon>
        <taxon>Polyangia</taxon>
        <taxon>Polyangiales</taxon>
        <taxon>Polyangiaceae</taxon>
        <taxon>Sorangium</taxon>
    </lineage>
</organism>
<sequence>MVPTTPPQLPLRDGVPENERESIPAEILDETAYRELLEACTRHGDAALALFREIRDRAAGKMM</sequence>
<proteinExistence type="predicted"/>
<dbReference type="Proteomes" id="UP000075635">
    <property type="component" value="Unassembled WGS sequence"/>
</dbReference>
<evidence type="ECO:0000313" key="3">
    <source>
        <dbReference type="Proteomes" id="UP000075635"/>
    </source>
</evidence>
<reference evidence="2 3" key="1">
    <citation type="submission" date="2014-02" db="EMBL/GenBank/DDBJ databases">
        <title>The small core and large imbalanced accessory genome model reveals a collaborative survival strategy of Sorangium cellulosum strains in nature.</title>
        <authorList>
            <person name="Han K."/>
            <person name="Peng R."/>
            <person name="Blom J."/>
            <person name="Li Y.-Z."/>
        </authorList>
    </citation>
    <scope>NUCLEOTIDE SEQUENCE [LARGE SCALE GENOMIC DNA]</scope>
    <source>
        <strain evidence="2 3">So0011-07</strain>
    </source>
</reference>
<feature type="region of interest" description="Disordered" evidence="1">
    <location>
        <begin position="1"/>
        <end position="21"/>
    </location>
</feature>
<name>A0A150SJG2_SORCE</name>
<dbReference type="EMBL" id="JEMB01000904">
    <property type="protein sequence ID" value="KYF92554.1"/>
    <property type="molecule type" value="Genomic_DNA"/>
</dbReference>
<dbReference type="AlphaFoldDB" id="A0A150SJG2"/>
<evidence type="ECO:0000313" key="2">
    <source>
        <dbReference type="EMBL" id="KYF92554.1"/>
    </source>
</evidence>
<accession>A0A150SJG2</accession>
<gene>
    <name evidence="2" type="ORF">BE17_46970</name>
</gene>
<protein>
    <submittedName>
        <fullName evidence="2">Uncharacterized protein</fullName>
    </submittedName>
</protein>
<comment type="caution">
    <text evidence="2">The sequence shown here is derived from an EMBL/GenBank/DDBJ whole genome shotgun (WGS) entry which is preliminary data.</text>
</comment>
<evidence type="ECO:0000256" key="1">
    <source>
        <dbReference type="SAM" id="MobiDB-lite"/>
    </source>
</evidence>